<comment type="caution">
    <text evidence="1">The sequence shown here is derived from an EMBL/GenBank/DDBJ whole genome shotgun (WGS) entry which is preliminary data.</text>
</comment>
<proteinExistence type="predicted"/>
<dbReference type="AlphaFoldDB" id="A0A826H1T8"/>
<accession>A0A826H1T8</accession>
<evidence type="ECO:0000313" key="2">
    <source>
        <dbReference type="Proteomes" id="UP000006166"/>
    </source>
</evidence>
<name>A0A826H1T8_9SPIR</name>
<dbReference type="Proteomes" id="UP000006166">
    <property type="component" value="Unassembled WGS sequence"/>
</dbReference>
<gene>
    <name evidence="1" type="ORF">BSV1_0457</name>
</gene>
<keyword evidence="2" id="KW-1185">Reference proteome</keyword>
<reference evidence="1 2" key="1">
    <citation type="journal article" date="2011" name="J. Bacteriol.">
        <title>Whole genome sequence of an unusual Borrelia burgdorferi sensu lato isolate.</title>
        <authorList>
            <person name="Casjens S.R."/>
            <person name="Fraser-Liggett C.M."/>
            <person name="Mongodin E.F."/>
            <person name="Qiu W.G."/>
            <person name="Dunn J.J."/>
            <person name="Luft B.J."/>
            <person name="Schutzer S.E."/>
        </authorList>
    </citation>
    <scope>NUCLEOTIDE SEQUENCE [LARGE SCALE GENOMIC DNA]</scope>
    <source>
        <strain evidence="1 2">SV1</strain>
    </source>
</reference>
<evidence type="ECO:0000313" key="1">
    <source>
        <dbReference type="EMBL" id="EEH00492.1"/>
    </source>
</evidence>
<dbReference type="EMBL" id="ABJZ02000005">
    <property type="protein sequence ID" value="EEH00492.1"/>
    <property type="molecule type" value="Genomic_DNA"/>
</dbReference>
<protein>
    <submittedName>
        <fullName evidence="1">Uncharacterized protein</fullName>
    </submittedName>
</protein>
<sequence>MEFFKIILFFQEIKSQISRFNFSKTKNTIKTHKINLKQNAFLKF</sequence>
<organism evidence="1 2">
    <name type="scientific">Borreliella finlandensis</name>
    <dbReference type="NCBI Taxonomy" id="498741"/>
    <lineage>
        <taxon>Bacteria</taxon>
        <taxon>Pseudomonadati</taxon>
        <taxon>Spirochaetota</taxon>
        <taxon>Spirochaetia</taxon>
        <taxon>Spirochaetales</taxon>
        <taxon>Borreliaceae</taxon>
        <taxon>Borreliella</taxon>
    </lineage>
</organism>